<protein>
    <submittedName>
        <fullName evidence="1">Uncharacterized protein</fullName>
    </submittedName>
</protein>
<gene>
    <name evidence="1" type="ORF">CASFOL_035131</name>
</gene>
<comment type="caution">
    <text evidence="1">The sequence shown here is derived from an EMBL/GenBank/DDBJ whole genome shotgun (WGS) entry which is preliminary data.</text>
</comment>
<name>A0ABD3BSH2_9LAMI</name>
<dbReference type="Proteomes" id="UP001632038">
    <property type="component" value="Unassembled WGS sequence"/>
</dbReference>
<reference evidence="2" key="1">
    <citation type="journal article" date="2024" name="IScience">
        <title>Strigolactones Initiate the Formation of Haustorium-like Structures in Castilleja.</title>
        <authorList>
            <person name="Buerger M."/>
            <person name="Peterson D."/>
            <person name="Chory J."/>
        </authorList>
    </citation>
    <scope>NUCLEOTIDE SEQUENCE [LARGE SCALE GENOMIC DNA]</scope>
</reference>
<evidence type="ECO:0000313" key="2">
    <source>
        <dbReference type="Proteomes" id="UP001632038"/>
    </source>
</evidence>
<organism evidence="1 2">
    <name type="scientific">Castilleja foliolosa</name>
    <dbReference type="NCBI Taxonomy" id="1961234"/>
    <lineage>
        <taxon>Eukaryota</taxon>
        <taxon>Viridiplantae</taxon>
        <taxon>Streptophyta</taxon>
        <taxon>Embryophyta</taxon>
        <taxon>Tracheophyta</taxon>
        <taxon>Spermatophyta</taxon>
        <taxon>Magnoliopsida</taxon>
        <taxon>eudicotyledons</taxon>
        <taxon>Gunneridae</taxon>
        <taxon>Pentapetalae</taxon>
        <taxon>asterids</taxon>
        <taxon>lamiids</taxon>
        <taxon>Lamiales</taxon>
        <taxon>Orobanchaceae</taxon>
        <taxon>Pedicularideae</taxon>
        <taxon>Castillejinae</taxon>
        <taxon>Castilleja</taxon>
    </lineage>
</organism>
<accession>A0ABD3BSH2</accession>
<sequence length="48" mass="5375">MLNWTETITLKGFRASHLTSAGDAAVNIFKATLNTHPLIKASHWLLKR</sequence>
<proteinExistence type="predicted"/>
<keyword evidence="2" id="KW-1185">Reference proteome</keyword>
<evidence type="ECO:0000313" key="1">
    <source>
        <dbReference type="EMBL" id="KAL3620219.1"/>
    </source>
</evidence>
<dbReference type="AlphaFoldDB" id="A0ABD3BSH2"/>
<dbReference type="EMBL" id="JAVIJP010000066">
    <property type="protein sequence ID" value="KAL3620219.1"/>
    <property type="molecule type" value="Genomic_DNA"/>
</dbReference>